<dbReference type="PANTHER" id="PTHR11552:SF201">
    <property type="entry name" value="GLUCOSE-METHANOL-CHOLINE OXIDOREDUCTASE N-TERMINAL DOMAIN-CONTAINING PROTEIN"/>
    <property type="match status" value="1"/>
</dbReference>
<reference evidence="8 9" key="1">
    <citation type="submission" date="2017-04" db="EMBL/GenBank/DDBJ databases">
        <title>Genome Sequence of the Model Brown-Rot Fungus Postia placenta SB12.</title>
        <authorList>
            <consortium name="DOE Joint Genome Institute"/>
            <person name="Gaskell J."/>
            <person name="Kersten P."/>
            <person name="Larrondo L.F."/>
            <person name="Canessa P."/>
            <person name="Martinez D."/>
            <person name="Hibbett D."/>
            <person name="Schmoll M."/>
            <person name="Kubicek C.P."/>
            <person name="Martinez A.T."/>
            <person name="Yadav J."/>
            <person name="Master E."/>
            <person name="Magnuson J.K."/>
            <person name="James T."/>
            <person name="Yaver D."/>
            <person name="Berka R."/>
            <person name="Labutti K."/>
            <person name="Lipzen A."/>
            <person name="Aerts A."/>
            <person name="Barry K."/>
            <person name="Henrissat B."/>
            <person name="Blanchette R."/>
            <person name="Grigoriev I."/>
            <person name="Cullen D."/>
        </authorList>
    </citation>
    <scope>NUCLEOTIDE SEQUENCE [LARGE SCALE GENOMIC DNA]</scope>
    <source>
        <strain evidence="8 9">MAD-698-R-SB12</strain>
    </source>
</reference>
<keyword evidence="5" id="KW-0274">FAD</keyword>
<dbReference type="GeneID" id="36330282"/>
<proteinExistence type="inferred from homology"/>
<dbReference type="OrthoDB" id="269227at2759"/>
<accession>A0A1X6N3A5</accession>
<organism evidence="8 9">
    <name type="scientific">Postia placenta MAD-698-R-SB12</name>
    <dbReference type="NCBI Taxonomy" id="670580"/>
    <lineage>
        <taxon>Eukaryota</taxon>
        <taxon>Fungi</taxon>
        <taxon>Dikarya</taxon>
        <taxon>Basidiomycota</taxon>
        <taxon>Agaricomycotina</taxon>
        <taxon>Agaricomycetes</taxon>
        <taxon>Polyporales</taxon>
        <taxon>Adustoporiaceae</taxon>
        <taxon>Rhodonia</taxon>
    </lineage>
</organism>
<evidence type="ECO:0000256" key="6">
    <source>
        <dbReference type="ARBA" id="ARBA00023002"/>
    </source>
</evidence>
<sequence>SVDPRTGTRSYSATGYYCNQPVRPNLHIIVDAQVTMIHFAEQSEPLTATSVQFSVGSASYVANASREIILSAGTVQTPQILELSGIGNRSILEAQGIQTLIDLPSVGENLQAGLRHLRL</sequence>
<evidence type="ECO:0000313" key="8">
    <source>
        <dbReference type="EMBL" id="OSX63020.1"/>
    </source>
</evidence>
<evidence type="ECO:0000256" key="3">
    <source>
        <dbReference type="ARBA" id="ARBA00022630"/>
    </source>
</evidence>
<evidence type="ECO:0000256" key="2">
    <source>
        <dbReference type="ARBA" id="ARBA00010790"/>
    </source>
</evidence>
<feature type="domain" description="Glucose-methanol-choline oxidoreductase N-terminal" evidence="7">
    <location>
        <begin position="73"/>
        <end position="87"/>
    </location>
</feature>
<dbReference type="STRING" id="670580.A0A1X6N3A5"/>
<keyword evidence="4" id="KW-0732">Signal</keyword>
<name>A0A1X6N3A5_9APHY</name>
<dbReference type="PROSITE" id="PS00624">
    <property type="entry name" value="GMC_OXRED_2"/>
    <property type="match status" value="1"/>
</dbReference>
<evidence type="ECO:0000259" key="7">
    <source>
        <dbReference type="PROSITE" id="PS00624"/>
    </source>
</evidence>
<comment type="cofactor">
    <cofactor evidence="1">
        <name>FAD</name>
        <dbReference type="ChEBI" id="CHEBI:57692"/>
    </cofactor>
</comment>
<dbReference type="InterPro" id="IPR036188">
    <property type="entry name" value="FAD/NAD-bd_sf"/>
</dbReference>
<dbReference type="InterPro" id="IPR000172">
    <property type="entry name" value="GMC_OxRdtase_N"/>
</dbReference>
<evidence type="ECO:0000256" key="1">
    <source>
        <dbReference type="ARBA" id="ARBA00001974"/>
    </source>
</evidence>
<dbReference type="Gene3D" id="3.50.50.60">
    <property type="entry name" value="FAD/NAD(P)-binding domain"/>
    <property type="match status" value="1"/>
</dbReference>
<dbReference type="Proteomes" id="UP000194127">
    <property type="component" value="Unassembled WGS sequence"/>
</dbReference>
<feature type="non-terminal residue" evidence="8">
    <location>
        <position position="1"/>
    </location>
</feature>
<keyword evidence="6" id="KW-0560">Oxidoreductase</keyword>
<evidence type="ECO:0000313" key="9">
    <source>
        <dbReference type="Proteomes" id="UP000194127"/>
    </source>
</evidence>
<dbReference type="AlphaFoldDB" id="A0A1X6N3A5"/>
<keyword evidence="3" id="KW-0285">Flavoprotein</keyword>
<dbReference type="GO" id="GO:0016614">
    <property type="term" value="F:oxidoreductase activity, acting on CH-OH group of donors"/>
    <property type="evidence" value="ECO:0007669"/>
    <property type="project" value="InterPro"/>
</dbReference>
<dbReference type="Gene3D" id="4.10.450.10">
    <property type="entry name" value="Glucose Oxidase, domain 2"/>
    <property type="match status" value="1"/>
</dbReference>
<keyword evidence="9" id="KW-1185">Reference proteome</keyword>
<dbReference type="SUPFAM" id="SSF51905">
    <property type="entry name" value="FAD/NAD(P)-binding domain"/>
    <property type="match status" value="1"/>
</dbReference>
<dbReference type="InterPro" id="IPR027424">
    <property type="entry name" value="Glucose_Oxidase_domain_2"/>
</dbReference>
<dbReference type="InterPro" id="IPR012132">
    <property type="entry name" value="GMC_OxRdtase"/>
</dbReference>
<evidence type="ECO:0000256" key="4">
    <source>
        <dbReference type="ARBA" id="ARBA00022729"/>
    </source>
</evidence>
<dbReference type="PANTHER" id="PTHR11552">
    <property type="entry name" value="GLUCOSE-METHANOL-CHOLINE GMC OXIDOREDUCTASE"/>
    <property type="match status" value="1"/>
</dbReference>
<gene>
    <name evidence="8" type="ORF">POSPLADRAFT_1141705</name>
</gene>
<protein>
    <recommendedName>
        <fullName evidence="7">Glucose-methanol-choline oxidoreductase N-terminal domain-containing protein</fullName>
    </recommendedName>
</protein>
<comment type="similarity">
    <text evidence="2">Belongs to the GMC oxidoreductase family.</text>
</comment>
<dbReference type="GO" id="GO:0050660">
    <property type="term" value="F:flavin adenine dinucleotide binding"/>
    <property type="evidence" value="ECO:0007669"/>
    <property type="project" value="InterPro"/>
</dbReference>
<dbReference type="EMBL" id="KZ110596">
    <property type="protein sequence ID" value="OSX63020.1"/>
    <property type="molecule type" value="Genomic_DNA"/>
</dbReference>
<evidence type="ECO:0000256" key="5">
    <source>
        <dbReference type="ARBA" id="ARBA00022827"/>
    </source>
</evidence>
<dbReference type="RefSeq" id="XP_024339814.1">
    <property type="nucleotide sequence ID" value="XM_024485333.1"/>
</dbReference>
<dbReference type="Pfam" id="PF00732">
    <property type="entry name" value="GMC_oxred_N"/>
    <property type="match status" value="1"/>
</dbReference>